<evidence type="ECO:0000313" key="1">
    <source>
        <dbReference type="EMBL" id="KAL0131032.1"/>
    </source>
</evidence>
<name>A0AAW2GUQ5_9HYME</name>
<dbReference type="EMBL" id="JADYXP020000002">
    <property type="protein sequence ID" value="KAL0131032.1"/>
    <property type="molecule type" value="Genomic_DNA"/>
</dbReference>
<comment type="caution">
    <text evidence="1">The sequence shown here is derived from an EMBL/GenBank/DDBJ whole genome shotgun (WGS) entry which is preliminary data.</text>
</comment>
<accession>A0AAW2GUQ5</accession>
<evidence type="ECO:0000313" key="2">
    <source>
        <dbReference type="Proteomes" id="UP001430953"/>
    </source>
</evidence>
<dbReference type="Proteomes" id="UP001430953">
    <property type="component" value="Unassembled WGS sequence"/>
</dbReference>
<protein>
    <submittedName>
        <fullName evidence="1">Uncharacterized protein</fullName>
    </submittedName>
</protein>
<keyword evidence="2" id="KW-1185">Reference proteome</keyword>
<sequence length="80" mass="9536">MCNVRAQMSSDASLCRLRSEAWKHCVEYLRIFNENYKQKYSIDANTLFTYEKSFFRARVLFLLLKTSRVNVWNGSDPFKV</sequence>
<reference evidence="1 2" key="1">
    <citation type="submission" date="2023-03" db="EMBL/GenBank/DDBJ databases">
        <title>High recombination rates correlate with genetic variation in Cardiocondyla obscurior ants.</title>
        <authorList>
            <person name="Errbii M."/>
        </authorList>
    </citation>
    <scope>NUCLEOTIDE SEQUENCE [LARGE SCALE GENOMIC DNA]</scope>
    <source>
        <strain evidence="1">Alpha-2009</strain>
        <tissue evidence="1">Whole body</tissue>
    </source>
</reference>
<dbReference type="AlphaFoldDB" id="A0AAW2GUQ5"/>
<proteinExistence type="predicted"/>
<gene>
    <name evidence="1" type="ORF">PUN28_002554</name>
</gene>
<organism evidence="1 2">
    <name type="scientific">Cardiocondyla obscurior</name>
    <dbReference type="NCBI Taxonomy" id="286306"/>
    <lineage>
        <taxon>Eukaryota</taxon>
        <taxon>Metazoa</taxon>
        <taxon>Ecdysozoa</taxon>
        <taxon>Arthropoda</taxon>
        <taxon>Hexapoda</taxon>
        <taxon>Insecta</taxon>
        <taxon>Pterygota</taxon>
        <taxon>Neoptera</taxon>
        <taxon>Endopterygota</taxon>
        <taxon>Hymenoptera</taxon>
        <taxon>Apocrita</taxon>
        <taxon>Aculeata</taxon>
        <taxon>Formicoidea</taxon>
        <taxon>Formicidae</taxon>
        <taxon>Myrmicinae</taxon>
        <taxon>Cardiocondyla</taxon>
    </lineage>
</organism>